<keyword evidence="3" id="KW-1185">Reference proteome</keyword>
<feature type="domain" description="Zinc finger CGNR" evidence="1">
    <location>
        <begin position="168"/>
        <end position="207"/>
    </location>
</feature>
<dbReference type="EMBL" id="CP139858">
    <property type="protein sequence ID" value="WQB99173.1"/>
    <property type="molecule type" value="Genomic_DNA"/>
</dbReference>
<dbReference type="InterPro" id="IPR021005">
    <property type="entry name" value="Znf_CGNR"/>
</dbReference>
<dbReference type="SUPFAM" id="SSF160904">
    <property type="entry name" value="Jann2411-like"/>
    <property type="match status" value="1"/>
</dbReference>
<reference evidence="2 3" key="1">
    <citation type="submission" date="2023-11" db="EMBL/GenBank/DDBJ databases">
        <authorList>
            <person name="Panchal A.K."/>
            <person name="Meaney J.S."/>
            <person name="Karas B.J."/>
            <person name="diCenzo G.C."/>
        </authorList>
    </citation>
    <scope>NUCLEOTIDE SEQUENCE [LARGE SCALE GENOMIC DNA]</scope>
    <source>
        <strain evidence="2 3">NZP2235</strain>
    </source>
</reference>
<protein>
    <submittedName>
        <fullName evidence="2">CGNR zinc finger domain-containing protein</fullName>
    </submittedName>
</protein>
<accession>A0ABZ0VPK2</accession>
<dbReference type="Proteomes" id="UP001322481">
    <property type="component" value="Chromosome"/>
</dbReference>
<dbReference type="PANTHER" id="PTHR35525:SF3">
    <property type="entry name" value="BLL6575 PROTEIN"/>
    <property type="match status" value="1"/>
</dbReference>
<evidence type="ECO:0000259" key="1">
    <source>
        <dbReference type="Pfam" id="PF11706"/>
    </source>
</evidence>
<evidence type="ECO:0000313" key="3">
    <source>
        <dbReference type="Proteomes" id="UP001322481"/>
    </source>
</evidence>
<name>A0ABZ0VPK2_9HYPH</name>
<dbReference type="Gene3D" id="1.10.3300.10">
    <property type="entry name" value="Jann2411-like domain"/>
    <property type="match status" value="1"/>
</dbReference>
<dbReference type="PANTHER" id="PTHR35525">
    <property type="entry name" value="BLL6575 PROTEIN"/>
    <property type="match status" value="1"/>
</dbReference>
<proteinExistence type="predicted"/>
<gene>
    <name evidence="2" type="ORF">U0R22_003345</name>
</gene>
<organism evidence="2 3">
    <name type="scientific">Mesorhizobium huakuii</name>
    <dbReference type="NCBI Taxonomy" id="28104"/>
    <lineage>
        <taxon>Bacteria</taxon>
        <taxon>Pseudomonadati</taxon>
        <taxon>Pseudomonadota</taxon>
        <taxon>Alphaproteobacteria</taxon>
        <taxon>Hyphomicrobiales</taxon>
        <taxon>Phyllobacteriaceae</taxon>
        <taxon>Mesorhizobium</taxon>
    </lineage>
</organism>
<dbReference type="Pfam" id="PF07336">
    <property type="entry name" value="ABATE"/>
    <property type="match status" value="1"/>
</dbReference>
<sequence>MESTEFVRTYLSPLGPMRMLGGAPALDLANTLHWRDGSEVDFIPTYQDMLAFCAPAQLLSDDEGHALRRMAESHGSLAGNVHLEVLRLRDVLKSWLTVSARNLNHEIGPNELALRHVREGITRASGTAGLGDILKLKADSANEAIHLPLRRSAAAAALLVLFPPRNDIRQCEADHCGGFFINDSRSKPRRWCSMDGCGNRAKAARYRLAHRKSIA</sequence>
<dbReference type="InterPro" id="IPR010852">
    <property type="entry name" value="ABATE"/>
</dbReference>
<dbReference type="InterPro" id="IPR023286">
    <property type="entry name" value="ABATE_dom_sf"/>
</dbReference>
<dbReference type="Pfam" id="PF11706">
    <property type="entry name" value="zf-CGNR"/>
    <property type="match status" value="1"/>
</dbReference>
<dbReference type="RefSeq" id="WP_322419221.1">
    <property type="nucleotide sequence ID" value="NZ_CP139858.1"/>
</dbReference>
<evidence type="ECO:0000313" key="2">
    <source>
        <dbReference type="EMBL" id="WQB99173.1"/>
    </source>
</evidence>